<evidence type="ECO:0000259" key="3">
    <source>
        <dbReference type="SMART" id="SM00822"/>
    </source>
</evidence>
<dbReference type="FunFam" id="3.40.50.720:FF:000084">
    <property type="entry name" value="Short-chain dehydrogenase reductase"/>
    <property type="match status" value="1"/>
</dbReference>
<dbReference type="CDD" id="cd05233">
    <property type="entry name" value="SDR_c"/>
    <property type="match status" value="1"/>
</dbReference>
<dbReference type="OrthoDB" id="7064009at2"/>
<sequence length="263" mass="26766">MMSNSNLDGAVVGQLANQIAIVMGAGRGIGAAIAQRFSDEGATVVVADISQCGAEARAAAIGGSAIPARCDVADEADVAATLEAAVARTGGLDIVVNCAALGSATPVADTDRSDWDRVLGITLNGTLHTIKHAVPHLRNRGGGSIINISSIAGRRAMPAMAAYSAAKAGVDALTRTAAIELRPDNIRVNAIVPAMIRTDAATGATGVLSTALGMPVDRYVTDRQHRWGDPDEVAAVATHLAGPDASFTTGLFYMLDNASTLLP</sequence>
<protein>
    <submittedName>
        <fullName evidence="4">Short-chain type dehydrogenase/reductase</fullName>
        <ecNumber evidence="4">1.1.1.304</ecNumber>
    </submittedName>
</protein>
<dbReference type="PROSITE" id="PS00061">
    <property type="entry name" value="ADH_SHORT"/>
    <property type="match status" value="1"/>
</dbReference>
<evidence type="ECO:0000313" key="4">
    <source>
        <dbReference type="EMBL" id="VEG48425.1"/>
    </source>
</evidence>
<dbReference type="InterPro" id="IPR002347">
    <property type="entry name" value="SDR_fam"/>
</dbReference>
<reference evidence="4 5" key="1">
    <citation type="submission" date="2018-12" db="EMBL/GenBank/DDBJ databases">
        <authorList>
            <consortium name="Pathogen Informatics"/>
        </authorList>
    </citation>
    <scope>NUCLEOTIDE SEQUENCE [LARGE SCALE GENOMIC DNA]</scope>
    <source>
        <strain evidence="4 5">NCTC10485</strain>
    </source>
</reference>
<dbReference type="SUPFAM" id="SSF51735">
    <property type="entry name" value="NAD(P)-binding Rossmann-fold domains"/>
    <property type="match status" value="1"/>
</dbReference>
<dbReference type="Gene3D" id="3.40.50.720">
    <property type="entry name" value="NAD(P)-binding Rossmann-like Domain"/>
    <property type="match status" value="1"/>
</dbReference>
<proteinExistence type="inferred from homology"/>
<dbReference type="InterPro" id="IPR057326">
    <property type="entry name" value="KR_dom"/>
</dbReference>
<keyword evidence="2 4" id="KW-0560">Oxidoreductase</keyword>
<keyword evidence="5" id="KW-1185">Reference proteome</keyword>
<gene>
    <name evidence="4" type="primary">budC_1</name>
    <name evidence="4" type="ORF">NCTC10485_02719</name>
</gene>
<dbReference type="EMBL" id="LR134355">
    <property type="protein sequence ID" value="VEG48425.1"/>
    <property type="molecule type" value="Genomic_DNA"/>
</dbReference>
<organism evidence="4 5">
    <name type="scientific">Mycolicibacterium chitae</name>
    <name type="common">Mycobacterium chitae</name>
    <dbReference type="NCBI Taxonomy" id="1792"/>
    <lineage>
        <taxon>Bacteria</taxon>
        <taxon>Bacillati</taxon>
        <taxon>Actinomycetota</taxon>
        <taxon>Actinomycetes</taxon>
        <taxon>Mycobacteriales</taxon>
        <taxon>Mycobacteriaceae</taxon>
        <taxon>Mycolicibacterium</taxon>
    </lineage>
</organism>
<dbReference type="InterPro" id="IPR020904">
    <property type="entry name" value="Sc_DH/Rdtase_CS"/>
</dbReference>
<dbReference type="EC" id="1.1.1.304" evidence="4"/>
<dbReference type="PRINTS" id="PR00080">
    <property type="entry name" value="SDRFAMILY"/>
</dbReference>
<feature type="domain" description="Ketoreductase" evidence="3">
    <location>
        <begin position="20"/>
        <end position="230"/>
    </location>
</feature>
<dbReference type="InterPro" id="IPR036291">
    <property type="entry name" value="NAD(P)-bd_dom_sf"/>
</dbReference>
<accession>A0A3S4REC2</accession>
<name>A0A3S4REC2_MYCCI</name>
<evidence type="ECO:0000256" key="1">
    <source>
        <dbReference type="ARBA" id="ARBA00006484"/>
    </source>
</evidence>
<dbReference type="AlphaFoldDB" id="A0A3S4REC2"/>
<dbReference type="PRINTS" id="PR00081">
    <property type="entry name" value="GDHRDH"/>
</dbReference>
<dbReference type="Pfam" id="PF13561">
    <property type="entry name" value="adh_short_C2"/>
    <property type="match status" value="1"/>
</dbReference>
<dbReference type="SMART" id="SM00822">
    <property type="entry name" value="PKS_KR"/>
    <property type="match status" value="1"/>
</dbReference>
<dbReference type="PANTHER" id="PTHR24321">
    <property type="entry name" value="DEHYDROGENASES, SHORT CHAIN"/>
    <property type="match status" value="1"/>
</dbReference>
<dbReference type="GO" id="GO:0052588">
    <property type="term" value="F:diacetyl reductase ((S)-acetoin forming) (NAD+) activity"/>
    <property type="evidence" value="ECO:0007669"/>
    <property type="project" value="UniProtKB-EC"/>
</dbReference>
<evidence type="ECO:0000256" key="2">
    <source>
        <dbReference type="ARBA" id="ARBA00023002"/>
    </source>
</evidence>
<comment type="similarity">
    <text evidence="1">Belongs to the short-chain dehydrogenases/reductases (SDR) family.</text>
</comment>
<dbReference type="Proteomes" id="UP000282551">
    <property type="component" value="Chromosome"/>
</dbReference>
<evidence type="ECO:0000313" key="5">
    <source>
        <dbReference type="Proteomes" id="UP000282551"/>
    </source>
</evidence>
<dbReference type="PANTHER" id="PTHR24321:SF14">
    <property type="entry name" value="SHORT-CHAIN TYPE DEHYDROGENASE_REDUCTASE BLR2146-RELATED"/>
    <property type="match status" value="1"/>
</dbReference>